<feature type="signal peptide" evidence="1">
    <location>
        <begin position="1"/>
        <end position="22"/>
    </location>
</feature>
<proteinExistence type="predicted"/>
<protein>
    <submittedName>
        <fullName evidence="2">Uncharacterized protein</fullName>
    </submittedName>
</protein>
<dbReference type="EMBL" id="CP109441">
    <property type="protein sequence ID" value="WUV46733.1"/>
    <property type="molecule type" value="Genomic_DNA"/>
</dbReference>
<feature type="chain" id="PRO_5045427848" evidence="1">
    <location>
        <begin position="23"/>
        <end position="72"/>
    </location>
</feature>
<keyword evidence="1" id="KW-0732">Signal</keyword>
<evidence type="ECO:0000256" key="1">
    <source>
        <dbReference type="SAM" id="SignalP"/>
    </source>
</evidence>
<evidence type="ECO:0000313" key="2">
    <source>
        <dbReference type="EMBL" id="WUV46733.1"/>
    </source>
</evidence>
<organism evidence="2 3">
    <name type="scientific">Nocardia vinacea</name>
    <dbReference type="NCBI Taxonomy" id="96468"/>
    <lineage>
        <taxon>Bacteria</taxon>
        <taxon>Bacillati</taxon>
        <taxon>Actinomycetota</taxon>
        <taxon>Actinomycetes</taxon>
        <taxon>Mycobacteriales</taxon>
        <taxon>Nocardiaceae</taxon>
        <taxon>Nocardia</taxon>
    </lineage>
</organism>
<name>A0ABZ1YU81_9NOCA</name>
<dbReference type="RefSeq" id="WP_329410742.1">
    <property type="nucleotide sequence ID" value="NZ_CP109441.1"/>
</dbReference>
<dbReference type="Proteomes" id="UP001432062">
    <property type="component" value="Chromosome"/>
</dbReference>
<gene>
    <name evidence="2" type="ORF">OG563_00265</name>
</gene>
<accession>A0ABZ1YU81</accession>
<keyword evidence="3" id="KW-1185">Reference proteome</keyword>
<evidence type="ECO:0000313" key="3">
    <source>
        <dbReference type="Proteomes" id="UP001432062"/>
    </source>
</evidence>
<sequence>MATTNSLAMYQLIALCDSAAHAAPMLPFTPAQAHDILQIHIACRAKTCPRKAAAQDVLVEAGRMVLSTSKPR</sequence>
<reference evidence="2" key="1">
    <citation type="submission" date="2022-10" db="EMBL/GenBank/DDBJ databases">
        <title>The complete genomes of actinobacterial strains from the NBC collection.</title>
        <authorList>
            <person name="Joergensen T.S."/>
            <person name="Alvarez Arevalo M."/>
            <person name="Sterndorff E.B."/>
            <person name="Faurdal D."/>
            <person name="Vuksanovic O."/>
            <person name="Mourched A.-S."/>
            <person name="Charusanti P."/>
            <person name="Shaw S."/>
            <person name="Blin K."/>
            <person name="Weber T."/>
        </authorList>
    </citation>
    <scope>NUCLEOTIDE SEQUENCE</scope>
    <source>
        <strain evidence="2">NBC_01482</strain>
    </source>
</reference>